<reference evidence="3 4" key="1">
    <citation type="journal article" date="2023" name="Plants (Basel)">
        <title>Bridging the Gap: Combining Genomics and Transcriptomics Approaches to Understand Stylosanthes scabra, an Orphan Legume from the Brazilian Caatinga.</title>
        <authorList>
            <person name="Ferreira-Neto J.R.C."/>
            <person name="da Silva M.D."/>
            <person name="Binneck E."/>
            <person name="de Melo N.F."/>
            <person name="da Silva R.H."/>
            <person name="de Melo A.L.T.M."/>
            <person name="Pandolfi V."/>
            <person name="Bustamante F.O."/>
            <person name="Brasileiro-Vidal A.C."/>
            <person name="Benko-Iseppon A.M."/>
        </authorList>
    </citation>
    <scope>NUCLEOTIDE SEQUENCE [LARGE SCALE GENOMIC DNA]</scope>
    <source>
        <tissue evidence="3">Leaves</tissue>
    </source>
</reference>
<evidence type="ECO:0000313" key="4">
    <source>
        <dbReference type="Proteomes" id="UP001341840"/>
    </source>
</evidence>
<protein>
    <recommendedName>
        <fullName evidence="2">V-SNARE coiled-coil homology domain-containing protein</fullName>
    </recommendedName>
</protein>
<dbReference type="InterPro" id="IPR029058">
    <property type="entry name" value="AB_hydrolase_fold"/>
</dbReference>
<dbReference type="SUPFAM" id="SSF58038">
    <property type="entry name" value="SNARE fusion complex"/>
    <property type="match status" value="1"/>
</dbReference>
<dbReference type="CDD" id="cd15843">
    <property type="entry name" value="R-SNARE"/>
    <property type="match status" value="1"/>
</dbReference>
<proteinExistence type="predicted"/>
<dbReference type="PROSITE" id="PS50892">
    <property type="entry name" value="V_SNARE"/>
    <property type="match status" value="1"/>
</dbReference>
<evidence type="ECO:0000256" key="1">
    <source>
        <dbReference type="PROSITE-ProRule" id="PRU00290"/>
    </source>
</evidence>
<sequence>MLVWNVVKEHMIYIIDHAEEIEKLIKVKAQVSEVKSIMLENIDKVMDRGKIQSHQFQGSFFQYEDCSLEMEYSVDSNVLEGGPSKRLRTESCAFGTKAFFSKSHVLKIWHGFKVSGIEFHLAACSQSSIGTQKLEELAPKKSRILIPMRPLLPRSLAKADEIAKLMNENEQLKSCCSNSPTLTPSAGIGHFENFGGLDYYLTGSPHSNLAVIVSDVFGYEAPNLRNLADKITAAGYYVVVPDLFNGEPFDLQNTNMEWPPFRALKQRPF</sequence>
<dbReference type="PANTHER" id="PTHR17630:SF97">
    <property type="entry name" value="ENDO-1,31,4-BETA-D-GLUCANASE-LIKE"/>
    <property type="match status" value="1"/>
</dbReference>
<dbReference type="InterPro" id="IPR042855">
    <property type="entry name" value="V_SNARE_CC"/>
</dbReference>
<keyword evidence="1" id="KW-0175">Coiled coil</keyword>
<keyword evidence="4" id="KW-1185">Reference proteome</keyword>
<evidence type="ECO:0000259" key="2">
    <source>
        <dbReference type="PROSITE" id="PS50892"/>
    </source>
</evidence>
<gene>
    <name evidence="3" type="ORF">PIB30_050483</name>
</gene>
<dbReference type="Gene3D" id="3.40.50.1820">
    <property type="entry name" value="alpha/beta hydrolase"/>
    <property type="match status" value="1"/>
</dbReference>
<dbReference type="EMBL" id="JASCZI010211796">
    <property type="protein sequence ID" value="MED6196775.1"/>
    <property type="molecule type" value="Genomic_DNA"/>
</dbReference>
<dbReference type="Gene3D" id="1.20.5.110">
    <property type="match status" value="1"/>
</dbReference>
<dbReference type="InterPro" id="IPR002925">
    <property type="entry name" value="Dienelactn_hydro"/>
</dbReference>
<dbReference type="Pfam" id="PF01738">
    <property type="entry name" value="DLH"/>
    <property type="match status" value="1"/>
</dbReference>
<name>A0ABU6XIV2_9FABA</name>
<comment type="caution">
    <text evidence="3">The sequence shown here is derived from an EMBL/GenBank/DDBJ whole genome shotgun (WGS) entry which is preliminary data.</text>
</comment>
<feature type="domain" description="V-SNARE coiled-coil homology" evidence="2">
    <location>
        <begin position="23"/>
        <end position="75"/>
    </location>
</feature>
<accession>A0ABU6XIV2</accession>
<dbReference type="Proteomes" id="UP001341840">
    <property type="component" value="Unassembled WGS sequence"/>
</dbReference>
<organism evidence="3 4">
    <name type="scientific">Stylosanthes scabra</name>
    <dbReference type="NCBI Taxonomy" id="79078"/>
    <lineage>
        <taxon>Eukaryota</taxon>
        <taxon>Viridiplantae</taxon>
        <taxon>Streptophyta</taxon>
        <taxon>Embryophyta</taxon>
        <taxon>Tracheophyta</taxon>
        <taxon>Spermatophyta</taxon>
        <taxon>Magnoliopsida</taxon>
        <taxon>eudicotyledons</taxon>
        <taxon>Gunneridae</taxon>
        <taxon>Pentapetalae</taxon>
        <taxon>rosids</taxon>
        <taxon>fabids</taxon>
        <taxon>Fabales</taxon>
        <taxon>Fabaceae</taxon>
        <taxon>Papilionoideae</taxon>
        <taxon>50 kb inversion clade</taxon>
        <taxon>dalbergioids sensu lato</taxon>
        <taxon>Dalbergieae</taxon>
        <taxon>Pterocarpus clade</taxon>
        <taxon>Stylosanthes</taxon>
    </lineage>
</organism>
<evidence type="ECO:0000313" key="3">
    <source>
        <dbReference type="EMBL" id="MED6196775.1"/>
    </source>
</evidence>
<dbReference type="PANTHER" id="PTHR17630">
    <property type="entry name" value="DIENELACTONE HYDROLASE"/>
    <property type="match status" value="1"/>
</dbReference>